<evidence type="ECO:0000256" key="3">
    <source>
        <dbReference type="ARBA" id="ARBA00022603"/>
    </source>
</evidence>
<evidence type="ECO:0000313" key="10">
    <source>
        <dbReference type="EMBL" id="OVA00895.1"/>
    </source>
</evidence>
<gene>
    <name evidence="10" type="ORF">BVC80_9081g57</name>
</gene>
<dbReference type="Pfam" id="PF00856">
    <property type="entry name" value="SET"/>
    <property type="match status" value="1"/>
</dbReference>
<keyword evidence="7" id="KW-0862">Zinc</keyword>
<dbReference type="GO" id="GO:0008168">
    <property type="term" value="F:methyltransferase activity"/>
    <property type="evidence" value="ECO:0007669"/>
    <property type="project" value="UniProtKB-KW"/>
</dbReference>
<dbReference type="InterPro" id="IPR001214">
    <property type="entry name" value="SET_dom"/>
</dbReference>
<dbReference type="Proteomes" id="UP000195402">
    <property type="component" value="Unassembled WGS sequence"/>
</dbReference>
<sequence>MSREAKKTCSTQQLFFECAELFLPWLSPSDLASASSACKTLHCISKSITTRRASDASRNFEKHPIPFINTIDSQPYSYFIYTPSQILCSPPLSQPWGSNLQKPISNLFSSTNFGPYMTSLLFISATDESTSGCVCKSCSEEEDDGENGCPCSRFKPKVLLGLGQDLEMMTECGPSCDCGVDCGNRLTQRGVSIRLKIFKDERKGWGLYAAQFLPRGEFICEYAGELLTTQEARKRQKKYDELALNSRFSAALLVVREHLPSGKACLRINIDATRVGNIARFINHSCDGGNLTTVLVRNSGALLPRLCFFASRDIVEGEELAFSYGEVRIKQNGLQCFCGSSGCLGALPSEQT</sequence>
<dbReference type="STRING" id="56857.A0A200PRS1"/>
<dbReference type="SUPFAM" id="SSF82199">
    <property type="entry name" value="SET domain"/>
    <property type="match status" value="1"/>
</dbReference>
<feature type="domain" description="SET" evidence="8">
    <location>
        <begin position="193"/>
        <end position="325"/>
    </location>
</feature>
<dbReference type="InterPro" id="IPR046341">
    <property type="entry name" value="SET_dom_sf"/>
</dbReference>
<dbReference type="PROSITE" id="PS50868">
    <property type="entry name" value="POST_SET"/>
    <property type="match status" value="1"/>
</dbReference>
<evidence type="ECO:0000256" key="5">
    <source>
        <dbReference type="ARBA" id="ARBA00022691"/>
    </source>
</evidence>
<evidence type="ECO:0000313" key="11">
    <source>
        <dbReference type="Proteomes" id="UP000195402"/>
    </source>
</evidence>
<evidence type="ECO:0000259" key="8">
    <source>
        <dbReference type="PROSITE" id="PS50280"/>
    </source>
</evidence>
<dbReference type="FunCoup" id="A0A200PRS1">
    <property type="interactions" value="1113"/>
</dbReference>
<keyword evidence="2" id="KW-0158">Chromosome</keyword>
<feature type="domain" description="Post-SET" evidence="9">
    <location>
        <begin position="332"/>
        <end position="348"/>
    </location>
</feature>
<evidence type="ECO:0000256" key="1">
    <source>
        <dbReference type="ARBA" id="ARBA00004286"/>
    </source>
</evidence>
<evidence type="ECO:0000256" key="4">
    <source>
        <dbReference type="ARBA" id="ARBA00022679"/>
    </source>
</evidence>
<dbReference type="Gene3D" id="2.170.270.10">
    <property type="entry name" value="SET domain"/>
    <property type="match status" value="1"/>
</dbReference>
<keyword evidence="6" id="KW-0479">Metal-binding</keyword>
<evidence type="ECO:0000259" key="9">
    <source>
        <dbReference type="PROSITE" id="PS50868"/>
    </source>
</evidence>
<dbReference type="PANTHER" id="PTHR46223:SF3">
    <property type="entry name" value="HISTONE-LYSINE N-METHYLTRANSFERASE SET-23"/>
    <property type="match status" value="1"/>
</dbReference>
<comment type="subcellular location">
    <subcellularLocation>
        <location evidence="1">Chromosome</location>
    </subcellularLocation>
</comment>
<dbReference type="SMART" id="SM00317">
    <property type="entry name" value="SET"/>
    <property type="match status" value="1"/>
</dbReference>
<proteinExistence type="predicted"/>
<accession>A0A200PRS1</accession>
<protein>
    <submittedName>
        <fullName evidence="10">SET domain</fullName>
    </submittedName>
</protein>
<organism evidence="10 11">
    <name type="scientific">Macleaya cordata</name>
    <name type="common">Five-seeded plume-poppy</name>
    <name type="synonym">Bocconia cordata</name>
    <dbReference type="NCBI Taxonomy" id="56857"/>
    <lineage>
        <taxon>Eukaryota</taxon>
        <taxon>Viridiplantae</taxon>
        <taxon>Streptophyta</taxon>
        <taxon>Embryophyta</taxon>
        <taxon>Tracheophyta</taxon>
        <taxon>Spermatophyta</taxon>
        <taxon>Magnoliopsida</taxon>
        <taxon>Ranunculales</taxon>
        <taxon>Papaveraceae</taxon>
        <taxon>Papaveroideae</taxon>
        <taxon>Macleaya</taxon>
    </lineage>
</organism>
<dbReference type="GO" id="GO:0005694">
    <property type="term" value="C:chromosome"/>
    <property type="evidence" value="ECO:0007669"/>
    <property type="project" value="UniProtKB-SubCell"/>
</dbReference>
<dbReference type="GO" id="GO:0046872">
    <property type="term" value="F:metal ion binding"/>
    <property type="evidence" value="ECO:0007669"/>
    <property type="project" value="UniProtKB-KW"/>
</dbReference>
<dbReference type="EMBL" id="MVGT01004285">
    <property type="protein sequence ID" value="OVA00895.1"/>
    <property type="molecule type" value="Genomic_DNA"/>
</dbReference>
<dbReference type="InParanoid" id="A0A200PRS1"/>
<keyword evidence="5" id="KW-0949">S-adenosyl-L-methionine</keyword>
<keyword evidence="11" id="KW-1185">Reference proteome</keyword>
<reference evidence="10 11" key="1">
    <citation type="journal article" date="2017" name="Mol. Plant">
        <title>The Genome of Medicinal Plant Macleaya cordata Provides New Insights into Benzylisoquinoline Alkaloids Metabolism.</title>
        <authorList>
            <person name="Liu X."/>
            <person name="Liu Y."/>
            <person name="Huang P."/>
            <person name="Ma Y."/>
            <person name="Qing Z."/>
            <person name="Tang Q."/>
            <person name="Cao H."/>
            <person name="Cheng P."/>
            <person name="Zheng Y."/>
            <person name="Yuan Z."/>
            <person name="Zhou Y."/>
            <person name="Liu J."/>
            <person name="Tang Z."/>
            <person name="Zhuo Y."/>
            <person name="Zhang Y."/>
            <person name="Yu L."/>
            <person name="Huang J."/>
            <person name="Yang P."/>
            <person name="Peng Q."/>
            <person name="Zhang J."/>
            <person name="Jiang W."/>
            <person name="Zhang Z."/>
            <person name="Lin K."/>
            <person name="Ro D.K."/>
            <person name="Chen X."/>
            <person name="Xiong X."/>
            <person name="Shang Y."/>
            <person name="Huang S."/>
            <person name="Zeng J."/>
        </authorList>
    </citation>
    <scope>NUCLEOTIDE SEQUENCE [LARGE SCALE GENOMIC DNA]</scope>
    <source>
        <strain evidence="11">cv. BLH2017</strain>
        <tissue evidence="10">Root</tissue>
    </source>
</reference>
<keyword evidence="3" id="KW-0489">Methyltransferase</keyword>
<dbReference type="PROSITE" id="PS50280">
    <property type="entry name" value="SET"/>
    <property type="match status" value="1"/>
</dbReference>
<name>A0A200PRS1_MACCD</name>
<dbReference type="PANTHER" id="PTHR46223">
    <property type="entry name" value="HISTONE-LYSINE N-METHYLTRANSFERASE SUV39H"/>
    <property type="match status" value="1"/>
</dbReference>
<evidence type="ECO:0000256" key="2">
    <source>
        <dbReference type="ARBA" id="ARBA00022454"/>
    </source>
</evidence>
<dbReference type="OMA" id="GLECENR"/>
<evidence type="ECO:0000256" key="7">
    <source>
        <dbReference type="ARBA" id="ARBA00022833"/>
    </source>
</evidence>
<keyword evidence="4" id="KW-0808">Transferase</keyword>
<evidence type="ECO:0000256" key="6">
    <source>
        <dbReference type="ARBA" id="ARBA00022723"/>
    </source>
</evidence>
<dbReference type="AlphaFoldDB" id="A0A200PRS1"/>
<dbReference type="OrthoDB" id="5792673at2759"/>
<dbReference type="InterPro" id="IPR050973">
    <property type="entry name" value="H3K9_Histone-Lys_N-MTase"/>
</dbReference>
<dbReference type="GO" id="GO:0032259">
    <property type="term" value="P:methylation"/>
    <property type="evidence" value="ECO:0007669"/>
    <property type="project" value="UniProtKB-KW"/>
</dbReference>
<dbReference type="InterPro" id="IPR003616">
    <property type="entry name" value="Post-SET_dom"/>
</dbReference>
<comment type="caution">
    <text evidence="10">The sequence shown here is derived from an EMBL/GenBank/DDBJ whole genome shotgun (WGS) entry which is preliminary data.</text>
</comment>